<dbReference type="PROSITE" id="PS51186">
    <property type="entry name" value="GNAT"/>
    <property type="match status" value="1"/>
</dbReference>
<dbReference type="InterPro" id="IPR016181">
    <property type="entry name" value="Acyl_CoA_acyltransferase"/>
</dbReference>
<protein>
    <recommendedName>
        <fullName evidence="2">N-acetyltransferase domain-containing protein</fullName>
    </recommendedName>
</protein>
<evidence type="ECO:0000259" key="2">
    <source>
        <dbReference type="PROSITE" id="PS51186"/>
    </source>
</evidence>
<dbReference type="CDD" id="cd04301">
    <property type="entry name" value="NAT_SF"/>
    <property type="match status" value="1"/>
</dbReference>
<dbReference type="Gene3D" id="3.40.630.30">
    <property type="match status" value="1"/>
</dbReference>
<keyword evidence="4" id="KW-1185">Reference proteome</keyword>
<comment type="caution">
    <text evidence="3">The sequence shown here is derived from an EMBL/GenBank/DDBJ whole genome shotgun (WGS) entry which is preliminary data.</text>
</comment>
<evidence type="ECO:0000313" key="3">
    <source>
        <dbReference type="EMBL" id="GIH19722.1"/>
    </source>
</evidence>
<dbReference type="AlphaFoldDB" id="A0A8J3VUM2"/>
<organism evidence="3 4">
    <name type="scientific">Rugosimonospora africana</name>
    <dbReference type="NCBI Taxonomy" id="556532"/>
    <lineage>
        <taxon>Bacteria</taxon>
        <taxon>Bacillati</taxon>
        <taxon>Actinomycetota</taxon>
        <taxon>Actinomycetes</taxon>
        <taxon>Micromonosporales</taxon>
        <taxon>Micromonosporaceae</taxon>
        <taxon>Rugosimonospora</taxon>
    </lineage>
</organism>
<keyword evidence="1" id="KW-0808">Transferase</keyword>
<dbReference type="EMBL" id="BONZ01000084">
    <property type="protein sequence ID" value="GIH19722.1"/>
    <property type="molecule type" value="Genomic_DNA"/>
</dbReference>
<sequence>MTTTVMGTPTPDDAVRTRLLSGSVDLDAAVSVWQLANTARGKVPDEKRRTRVRTKLTETGALPLVAVQAGEVVGMALAEPGRDEDGVGAPLPYLCHISMVFVHPDHWGRRIGERLLDTIAEHAARHGHLVLQLWTGQANHRAQRLYRRAGFRPTGRTTYLPTGQPIVHLTRTIAPASR</sequence>
<feature type="domain" description="N-acetyltransferase" evidence="2">
    <location>
        <begin position="15"/>
        <end position="174"/>
    </location>
</feature>
<dbReference type="PANTHER" id="PTHR13947">
    <property type="entry name" value="GNAT FAMILY N-ACETYLTRANSFERASE"/>
    <property type="match status" value="1"/>
</dbReference>
<dbReference type="GO" id="GO:0008080">
    <property type="term" value="F:N-acetyltransferase activity"/>
    <property type="evidence" value="ECO:0007669"/>
    <property type="project" value="InterPro"/>
</dbReference>
<dbReference type="SUPFAM" id="SSF55729">
    <property type="entry name" value="Acyl-CoA N-acyltransferases (Nat)"/>
    <property type="match status" value="1"/>
</dbReference>
<dbReference type="InterPro" id="IPR050769">
    <property type="entry name" value="NAT_camello-type"/>
</dbReference>
<dbReference type="PANTHER" id="PTHR13947:SF37">
    <property type="entry name" value="LD18367P"/>
    <property type="match status" value="1"/>
</dbReference>
<dbReference type="RefSeq" id="WP_203923171.1">
    <property type="nucleotide sequence ID" value="NZ_BONZ01000084.1"/>
</dbReference>
<proteinExistence type="predicted"/>
<gene>
    <name evidence="3" type="ORF">Raf01_78940</name>
</gene>
<dbReference type="InterPro" id="IPR000182">
    <property type="entry name" value="GNAT_dom"/>
</dbReference>
<name>A0A8J3VUM2_9ACTN</name>
<accession>A0A8J3VUM2</accession>
<dbReference type="Pfam" id="PF00583">
    <property type="entry name" value="Acetyltransf_1"/>
    <property type="match status" value="1"/>
</dbReference>
<evidence type="ECO:0000256" key="1">
    <source>
        <dbReference type="ARBA" id="ARBA00022679"/>
    </source>
</evidence>
<evidence type="ECO:0000313" key="4">
    <source>
        <dbReference type="Proteomes" id="UP000642748"/>
    </source>
</evidence>
<reference evidence="3" key="1">
    <citation type="submission" date="2021-01" db="EMBL/GenBank/DDBJ databases">
        <title>Whole genome shotgun sequence of Rugosimonospora africana NBRC 104875.</title>
        <authorList>
            <person name="Komaki H."/>
            <person name="Tamura T."/>
        </authorList>
    </citation>
    <scope>NUCLEOTIDE SEQUENCE</scope>
    <source>
        <strain evidence="3">NBRC 104875</strain>
    </source>
</reference>
<dbReference type="Proteomes" id="UP000642748">
    <property type="component" value="Unassembled WGS sequence"/>
</dbReference>